<dbReference type="RefSeq" id="WP_012803584.1">
    <property type="nucleotide sequence ID" value="NC_013171.1"/>
</dbReference>
<dbReference type="InterPro" id="IPR010123">
    <property type="entry name" value="PHA_synth_III_E"/>
</dbReference>
<dbReference type="UniPathway" id="UPA00917"/>
<comment type="pathway">
    <text evidence="1">Biopolymer metabolism; poly-(R)-3-hydroxybutanoate biosynthesis.</text>
</comment>
<protein>
    <recommendedName>
        <fullName evidence="2">Poly(3-hydroxyalkanoate) polymerase subunit PhaE</fullName>
    </recommendedName>
</protein>
<dbReference type="eggNOG" id="ENOG502ZA44">
    <property type="taxonomic scope" value="Bacteria"/>
</dbReference>
<dbReference type="GO" id="GO:0042619">
    <property type="term" value="P:poly-hydroxybutyrate biosynthetic process"/>
    <property type="evidence" value="ECO:0007669"/>
    <property type="project" value="UniProtKB-KW"/>
</dbReference>
<dbReference type="KEGG" id="apr:Apre_0113"/>
<evidence type="ECO:0000313" key="5">
    <source>
        <dbReference type="EMBL" id="ACV28165.1"/>
    </source>
</evidence>
<accession>C7RFA4</accession>
<dbReference type="STRING" id="525919.Apre_0113"/>
<dbReference type="EMBL" id="CP001708">
    <property type="protein sequence ID" value="ACV28165.1"/>
    <property type="molecule type" value="Genomic_DNA"/>
</dbReference>
<evidence type="ECO:0000256" key="4">
    <source>
        <dbReference type="SAM" id="Coils"/>
    </source>
</evidence>
<organism evidence="5 6">
    <name type="scientific">Anaerococcus prevotii (strain ATCC 9321 / DSM 20548 / JCM 6508 / NCTC 11806 / PC1)</name>
    <name type="common">Peptostreptococcus prevotii</name>
    <name type="synonym">Peptococcus prevotii</name>
    <dbReference type="NCBI Taxonomy" id="525919"/>
    <lineage>
        <taxon>Bacteria</taxon>
        <taxon>Bacillati</taxon>
        <taxon>Bacillota</taxon>
        <taxon>Tissierellia</taxon>
        <taxon>Tissierellales</taxon>
        <taxon>Peptoniphilaceae</taxon>
        <taxon>Anaerococcus</taxon>
    </lineage>
</organism>
<dbReference type="Pfam" id="PF09712">
    <property type="entry name" value="PHA_synth_III_E"/>
    <property type="match status" value="1"/>
</dbReference>
<keyword evidence="3" id="KW-0583">PHB biosynthesis</keyword>
<evidence type="ECO:0000256" key="3">
    <source>
        <dbReference type="ARBA" id="ARBA00022752"/>
    </source>
</evidence>
<evidence type="ECO:0000256" key="2">
    <source>
        <dbReference type="ARBA" id="ARBA00019066"/>
    </source>
</evidence>
<dbReference type="HOGENOM" id="CLU_699499_0_0_9"/>
<evidence type="ECO:0000313" key="6">
    <source>
        <dbReference type="Proteomes" id="UP000002294"/>
    </source>
</evidence>
<feature type="coiled-coil region" evidence="4">
    <location>
        <begin position="366"/>
        <end position="393"/>
    </location>
</feature>
<keyword evidence="6" id="KW-1185">Reference proteome</keyword>
<sequence>MTENYNAWKEMFTKSQDMMNDWIESFTKLGREENVNEEDKKDKAFDFNSVNDWMNYQQNWYKNWQDMMKTMSGQGPMFNSPYTTWINMMDQYNVFDASKFMAPFSREVFEKMQNSQKLYLAAYEQWQKFNEQFVKPGAKSYKDNMDSMVEQFNKIFMNNLIPLLPKEFQGLMIDSQSYVKTYYKSLENFLGPWSYAYQNIADITMESIFEDPMKLSDTLKQWKEAYDKTFGILVKSPVVGSSREMLEQNNRAIDAMIEMLVSVSEFMTKASSVGYKYSKEAFSDYAKSIENGEKAKTFKEFYDMWSKHVENAIENYFYTDEFSKLIAKTADSAMIFKIEYDKVIEKALADLPIVTMSQVDGVYKKVYDLRREIRDLKKELEELKEELAKENNKQ</sequence>
<dbReference type="AlphaFoldDB" id="C7RFA4"/>
<name>C7RFA4_ANAPD</name>
<keyword evidence="4" id="KW-0175">Coiled coil</keyword>
<proteinExistence type="predicted"/>
<dbReference type="Proteomes" id="UP000002294">
    <property type="component" value="Chromosome"/>
</dbReference>
<dbReference type="OrthoDB" id="617533at2"/>
<gene>
    <name evidence="5" type="ordered locus">Apre_0113</name>
</gene>
<reference evidence="5 6" key="1">
    <citation type="journal article" date="2009" name="Stand. Genomic Sci.">
        <title>Complete genome sequence of Anaerococcus prevotii type strain (PC1).</title>
        <authorList>
            <person name="Labutti K."/>
            <person name="Pukall R."/>
            <person name="Steenblock K."/>
            <person name="Glavina Del Rio T."/>
            <person name="Tice H."/>
            <person name="Copeland A."/>
            <person name="Cheng J.F."/>
            <person name="Lucas S."/>
            <person name="Chen F."/>
            <person name="Nolan M."/>
            <person name="Bruce D."/>
            <person name="Goodwin L."/>
            <person name="Pitluck S."/>
            <person name="Ivanova N."/>
            <person name="Mavromatis K."/>
            <person name="Ovchinnikova G."/>
            <person name="Pati A."/>
            <person name="Chen A."/>
            <person name="Palaniappan K."/>
            <person name="Land M."/>
            <person name="Hauser L."/>
            <person name="Chang Y.J."/>
            <person name="Jeffries C.D."/>
            <person name="Chain P."/>
            <person name="Saunders E."/>
            <person name="Brettin T."/>
            <person name="Detter J.C."/>
            <person name="Han C."/>
            <person name="Goker M."/>
            <person name="Bristow J."/>
            <person name="Eisen J.A."/>
            <person name="Markowitz V."/>
            <person name="Hugenholtz P."/>
            <person name="Kyrpides N.C."/>
            <person name="Klenk H.P."/>
            <person name="Lapidus A."/>
        </authorList>
    </citation>
    <scope>NUCLEOTIDE SEQUENCE [LARGE SCALE GENOMIC DNA]</scope>
    <source>
        <strain evidence="6">ATCC 9321 / DSM 20548 / JCM 6508 / NCTC 11806 / PC1</strain>
    </source>
</reference>
<evidence type="ECO:0000256" key="1">
    <source>
        <dbReference type="ARBA" id="ARBA00004683"/>
    </source>
</evidence>